<comment type="caution">
    <text evidence="2">The sequence shown here is derived from an EMBL/GenBank/DDBJ whole genome shotgun (WGS) entry which is preliminary data.</text>
</comment>
<feature type="signal peptide" evidence="1">
    <location>
        <begin position="1"/>
        <end position="21"/>
    </location>
</feature>
<dbReference type="InterPro" id="IPR035992">
    <property type="entry name" value="Ricin_B-like_lectins"/>
</dbReference>
<evidence type="ECO:0000256" key="1">
    <source>
        <dbReference type="SAM" id="SignalP"/>
    </source>
</evidence>
<name>A0AAD9M6P5_9PEZI</name>
<reference evidence="2" key="1">
    <citation type="journal article" date="2023" name="Mol. Plant Microbe Interact.">
        <title>Elucidating the Obligate Nature and Biological Capacity of an Invasive Fungal Corn Pathogen.</title>
        <authorList>
            <person name="MacCready J.S."/>
            <person name="Roggenkamp E.M."/>
            <person name="Gdanetz K."/>
            <person name="Chilvers M.I."/>
        </authorList>
    </citation>
    <scope>NUCLEOTIDE SEQUENCE</scope>
    <source>
        <strain evidence="2">PM02</strain>
    </source>
</reference>
<dbReference type="SUPFAM" id="SSF50370">
    <property type="entry name" value="Ricin B-like lectins"/>
    <property type="match status" value="1"/>
</dbReference>
<keyword evidence="1" id="KW-0732">Signal</keyword>
<evidence type="ECO:0000313" key="2">
    <source>
        <dbReference type="EMBL" id="KAK2066839.1"/>
    </source>
</evidence>
<proteinExistence type="predicted"/>
<dbReference type="AlphaFoldDB" id="A0AAD9M6P5"/>
<dbReference type="PROSITE" id="PS50231">
    <property type="entry name" value="RICIN_B_LECTIN"/>
    <property type="match status" value="1"/>
</dbReference>
<gene>
    <name evidence="2" type="ORF">P8C59_000622</name>
</gene>
<evidence type="ECO:0000313" key="3">
    <source>
        <dbReference type="Proteomes" id="UP001217918"/>
    </source>
</evidence>
<accession>A0AAD9M6P5</accession>
<dbReference type="Proteomes" id="UP001217918">
    <property type="component" value="Unassembled WGS sequence"/>
</dbReference>
<protein>
    <submittedName>
        <fullName evidence="2">Uncharacterized protein</fullName>
    </submittedName>
</protein>
<sequence length="234" mass="25546">MFLLKASLQLALLFIIKTSDGRCLLVDKLSGDFRENLTPIRTAVCGSTEACLNFDPRRADPTAGDFRKNLIPVGLVECAGSPNEKWDIITQGTHNDQPSSALVVSSLTQGCISFDGRREANDTVTIFSCGGRADGSGKTQADQLFSYAGELSFALAPRLSFVMANFGSEKPQRCGQVARAGTLSSICHTGTMTKKRRFFTSTLYIEGPAQREPWRGTHEAKSVRVSFPRVYHSK</sequence>
<feature type="chain" id="PRO_5042054028" evidence="1">
    <location>
        <begin position="22"/>
        <end position="234"/>
    </location>
</feature>
<keyword evidence="3" id="KW-1185">Reference proteome</keyword>
<organism evidence="2 3">
    <name type="scientific">Phyllachora maydis</name>
    <dbReference type="NCBI Taxonomy" id="1825666"/>
    <lineage>
        <taxon>Eukaryota</taxon>
        <taxon>Fungi</taxon>
        <taxon>Dikarya</taxon>
        <taxon>Ascomycota</taxon>
        <taxon>Pezizomycotina</taxon>
        <taxon>Sordariomycetes</taxon>
        <taxon>Sordariomycetidae</taxon>
        <taxon>Phyllachorales</taxon>
        <taxon>Phyllachoraceae</taxon>
        <taxon>Phyllachora</taxon>
    </lineage>
</organism>
<dbReference type="EMBL" id="JAQQPM010000001">
    <property type="protein sequence ID" value="KAK2066839.1"/>
    <property type="molecule type" value="Genomic_DNA"/>
</dbReference>